<reference evidence="1" key="1">
    <citation type="submission" date="2022-06" db="EMBL/GenBank/DDBJ databases">
        <authorList>
            <person name="Legras J.-L."/>
            <person name="Devillers H."/>
            <person name="Grondin C."/>
        </authorList>
    </citation>
    <scope>NUCLEOTIDE SEQUENCE</scope>
    <source>
        <strain evidence="1">CLIB 1444</strain>
    </source>
</reference>
<proteinExistence type="predicted"/>
<evidence type="ECO:0000313" key="2">
    <source>
        <dbReference type="Proteomes" id="UP001152531"/>
    </source>
</evidence>
<evidence type="ECO:0000313" key="1">
    <source>
        <dbReference type="EMBL" id="CAH6721231.1"/>
    </source>
</evidence>
<dbReference type="Proteomes" id="UP001152531">
    <property type="component" value="Unassembled WGS sequence"/>
</dbReference>
<comment type="caution">
    <text evidence="1">The sequence shown here is derived from an EMBL/GenBank/DDBJ whole genome shotgun (WGS) entry which is preliminary data.</text>
</comment>
<organism evidence="1 2">
    <name type="scientific">[Candida] jaroonii</name>
    <dbReference type="NCBI Taxonomy" id="467808"/>
    <lineage>
        <taxon>Eukaryota</taxon>
        <taxon>Fungi</taxon>
        <taxon>Dikarya</taxon>
        <taxon>Ascomycota</taxon>
        <taxon>Saccharomycotina</taxon>
        <taxon>Pichiomycetes</taxon>
        <taxon>Debaryomycetaceae</taxon>
        <taxon>Yamadazyma</taxon>
    </lineage>
</organism>
<name>A0ACA9Y8T1_9ASCO</name>
<accession>A0ACA9Y8T1</accession>
<gene>
    <name evidence="1" type="ORF">CLIB1444_05S06480</name>
</gene>
<dbReference type="EMBL" id="CALSDN010000005">
    <property type="protein sequence ID" value="CAH6721231.1"/>
    <property type="molecule type" value="Genomic_DNA"/>
</dbReference>
<protein>
    <submittedName>
        <fullName evidence="1">Uncharacterized protein</fullName>
    </submittedName>
</protein>
<sequence length="488" mass="57399">MVLESDKDMEFSTYGDKLKGSKYKRWTPEMDKLLIKLLHDIVHSFAKDDHPQMTKRSWHYISNELRAANPQTVYSTFTKYSCQQHLYNVIHARYRMWCVLLMFSKKNRNDSNGYSYKWNPNSGNFQIIDETRDQVIVDTTIIKSIMYSNRLSLPNLSQFHKGNIVVNDFFLSDTFSFISEYHNEILPMMIKLDPRYSIGLENVYNDIPRFDYDGFKKPYMVPLHPKNAKPKALRKSKPADHVLVKLPEESNSSNILIQSPQQSPDQSMAPQTHQNLQISQSHNSPTQASQIHSNPPQQTTPAIPQLVHIPRNSIDTHNPETPVHQRMGDEMYYNPNVNRIPVNNLTQQQLSQFYQQQYMLQQLTHQQIQYNQMHQDEDKRRDIEYENDLNYQVQPLQQPSIPQATAENYAKDRKWFTKLIFLQEKNLLSINEVLTICEGVRDGKIPLAMLNILDPGYNREEQAESELKDEEMSRRVRDYMLPMTYMRS</sequence>
<keyword evidence="2" id="KW-1185">Reference proteome</keyword>